<feature type="region of interest" description="Disordered" evidence="1">
    <location>
        <begin position="38"/>
        <end position="93"/>
    </location>
</feature>
<evidence type="ECO:0000313" key="2">
    <source>
        <dbReference type="EMBL" id="CAD71999.1"/>
    </source>
</evidence>
<evidence type="ECO:0000256" key="1">
    <source>
        <dbReference type="SAM" id="MobiDB-lite"/>
    </source>
</evidence>
<name>Q7UXK7_RHOBA</name>
<protein>
    <submittedName>
        <fullName evidence="2">Uncharacterized protein</fullName>
    </submittedName>
</protein>
<dbReference type="InParanoid" id="Q7UXK7"/>
<dbReference type="Proteomes" id="UP000001025">
    <property type="component" value="Chromosome"/>
</dbReference>
<feature type="compositionally biased region" description="Polar residues" evidence="1">
    <location>
        <begin position="44"/>
        <end position="58"/>
    </location>
</feature>
<organism evidence="2 3">
    <name type="scientific">Rhodopirellula baltica (strain DSM 10527 / NCIMB 13988 / SH1)</name>
    <dbReference type="NCBI Taxonomy" id="243090"/>
    <lineage>
        <taxon>Bacteria</taxon>
        <taxon>Pseudomonadati</taxon>
        <taxon>Planctomycetota</taxon>
        <taxon>Planctomycetia</taxon>
        <taxon>Pirellulales</taxon>
        <taxon>Pirellulaceae</taxon>
        <taxon>Rhodopirellula</taxon>
    </lineage>
</organism>
<gene>
    <name evidence="2" type="ordered locus">RB1266</name>
</gene>
<dbReference type="HOGENOM" id="CLU_2318229_0_0_0"/>
<dbReference type="STRING" id="243090.RB1266"/>
<evidence type="ECO:0000313" key="3">
    <source>
        <dbReference type="Proteomes" id="UP000001025"/>
    </source>
</evidence>
<sequence>MSTQITRLALFQSIGVDAMWNMTYDPINAANHVGQVLPGGVTGRPSSTSREHSNNTTRFVPKHRRGCHVEHGLRPNQRSQPRRPGSTWRGDWTTIIDLA</sequence>
<dbReference type="EMBL" id="BX294135">
    <property type="protein sequence ID" value="CAD71999.1"/>
    <property type="molecule type" value="Genomic_DNA"/>
</dbReference>
<reference evidence="2 3" key="1">
    <citation type="journal article" date="2003" name="Proc. Natl. Acad. Sci. U.S.A.">
        <title>Complete genome sequence of the marine planctomycete Pirellula sp. strain 1.</title>
        <authorList>
            <person name="Gloeckner F.O."/>
            <person name="Kube M."/>
            <person name="Bauer M."/>
            <person name="Teeling H."/>
            <person name="Lombardot T."/>
            <person name="Ludwig W."/>
            <person name="Gade D."/>
            <person name="Beck A."/>
            <person name="Borzym K."/>
            <person name="Heitmann K."/>
            <person name="Rabus R."/>
            <person name="Schlesner H."/>
            <person name="Amann R."/>
            <person name="Reinhardt R."/>
        </authorList>
    </citation>
    <scope>NUCLEOTIDE SEQUENCE [LARGE SCALE GENOMIC DNA]</scope>
    <source>
        <strain evidence="3">DSM 10527 / NCIMB 13988 / SH1</strain>
    </source>
</reference>
<proteinExistence type="predicted"/>
<dbReference type="KEGG" id="rba:RB1266"/>
<keyword evidence="3" id="KW-1185">Reference proteome</keyword>
<dbReference type="AlphaFoldDB" id="Q7UXK7"/>
<accession>Q7UXK7</accession>
<dbReference type="EnsemblBacteria" id="CAD71999">
    <property type="protein sequence ID" value="CAD71999"/>
    <property type="gene ID" value="RB1266"/>
</dbReference>